<dbReference type="RefSeq" id="WP_117528332.1">
    <property type="nucleotide sequence ID" value="NZ_JAQENQ010000007.1"/>
</dbReference>
<dbReference type="Pfam" id="PF13749">
    <property type="entry name" value="HATPase_c_4"/>
    <property type="match status" value="1"/>
</dbReference>
<gene>
    <name evidence="2" type="ORF">DW070_08540</name>
</gene>
<keyword evidence="2" id="KW-0067">ATP-binding</keyword>
<dbReference type="Pfam" id="PF04326">
    <property type="entry name" value="SLFN_AlbA_2"/>
    <property type="match status" value="1"/>
</dbReference>
<evidence type="ECO:0000313" key="3">
    <source>
        <dbReference type="Proteomes" id="UP000260773"/>
    </source>
</evidence>
<dbReference type="EMBL" id="QVEP01000017">
    <property type="protein sequence ID" value="RGB79856.1"/>
    <property type="molecule type" value="Genomic_DNA"/>
</dbReference>
<dbReference type="PANTHER" id="PTHR30595">
    <property type="entry name" value="GLPR-RELATED TRANSCRIPTIONAL REPRESSOR"/>
    <property type="match status" value="1"/>
</dbReference>
<keyword evidence="2" id="KW-0547">Nucleotide-binding</keyword>
<dbReference type="PANTHER" id="PTHR30595:SF6">
    <property type="entry name" value="SCHLAFEN ALBA-2 DOMAIN-CONTAINING PROTEIN"/>
    <property type="match status" value="1"/>
</dbReference>
<accession>A0A3E2TN82</accession>
<protein>
    <submittedName>
        <fullName evidence="2">ATP-dependent DNA helicase RecG</fullName>
    </submittedName>
</protein>
<organism evidence="2 3">
    <name type="scientific">Coprococcus catus</name>
    <dbReference type="NCBI Taxonomy" id="116085"/>
    <lineage>
        <taxon>Bacteria</taxon>
        <taxon>Bacillati</taxon>
        <taxon>Bacillota</taxon>
        <taxon>Clostridia</taxon>
        <taxon>Lachnospirales</taxon>
        <taxon>Lachnospiraceae</taxon>
        <taxon>Coprococcus</taxon>
    </lineage>
</organism>
<keyword evidence="2" id="KW-0347">Helicase</keyword>
<feature type="domain" description="Schlafen AlbA-2" evidence="1">
    <location>
        <begin position="11"/>
        <end position="127"/>
    </location>
</feature>
<sequence>MTIEEVLSAEETQIFDRKSIHIDPKALAIPIIAFANADGGTVAIGISDKTRRVEGIDDETGKVNELLRVPFDFCVPTVKAEVEKVPCTDFKGRANHVLLMHVEPSMEVHANQADEVFMRVGDKSKKLSFDERMQLMYDKGERFFEDKPVPDADIDDIDMNFVKGYIDKIGYSKSPMEYLLENKGFVKEKNHSFQVSTAAILLFGKNPQLYFPRARVRFIRYEGIRECVGAQMNVIKDVIFEGNILNMLTKAISYLDTQIKEKTYLGADGLFVTEEEYPKFVRQEIIVNAITHRDYSIRGTDIQIKMFDDRIVVESPGRLPGLVKAGNIRHTHFSRNPKIAEFLRDYNFVKEYGEGVDRMCRELEAAGLQSPEYRVNAFMLQATIRNRLASEGKAVFEAENHGLVREKTLFEEKNHGLVREKPLFEEENHVLLKEQSLFEANNDGFTNEKSMPEQKAQLLEIVINAVEDKTISPTIARNVKEVLETFVFDQIFGRKEIKSALHYGDYRAGSTIEIMHQLELIEPVKGHGKGKYRIK</sequence>
<dbReference type="AlphaFoldDB" id="A0A3E2TN82"/>
<comment type="caution">
    <text evidence="2">The sequence shown here is derived from an EMBL/GenBank/DDBJ whole genome shotgun (WGS) entry which is preliminary data.</text>
</comment>
<dbReference type="Gene3D" id="3.30.565.60">
    <property type="match status" value="1"/>
</dbReference>
<keyword evidence="2" id="KW-0378">Hydrolase</keyword>
<dbReference type="InterPro" id="IPR007421">
    <property type="entry name" value="Schlafen_AlbA_2_dom"/>
</dbReference>
<evidence type="ECO:0000313" key="2">
    <source>
        <dbReference type="EMBL" id="RGB79856.1"/>
    </source>
</evidence>
<reference evidence="2 3" key="1">
    <citation type="submission" date="2018-08" db="EMBL/GenBank/DDBJ databases">
        <title>A genome reference for cultivated species of the human gut microbiota.</title>
        <authorList>
            <person name="Zou Y."/>
            <person name="Xue W."/>
            <person name="Luo G."/>
        </authorList>
    </citation>
    <scope>NUCLEOTIDE SEQUENCE [LARGE SCALE GENOMIC DNA]</scope>
    <source>
        <strain evidence="2 3">AF45-17</strain>
    </source>
</reference>
<dbReference type="Proteomes" id="UP000260773">
    <property type="component" value="Unassembled WGS sequence"/>
</dbReference>
<name>A0A3E2TN82_9FIRM</name>
<dbReference type="Gene3D" id="3.30.950.30">
    <property type="entry name" value="Schlafen, AAA domain"/>
    <property type="match status" value="1"/>
</dbReference>
<dbReference type="InterPro" id="IPR038461">
    <property type="entry name" value="Schlafen_AlbA_2_dom_sf"/>
</dbReference>
<evidence type="ECO:0000259" key="1">
    <source>
        <dbReference type="Pfam" id="PF04326"/>
    </source>
</evidence>
<proteinExistence type="predicted"/>
<dbReference type="GO" id="GO:0004386">
    <property type="term" value="F:helicase activity"/>
    <property type="evidence" value="ECO:0007669"/>
    <property type="project" value="UniProtKB-KW"/>
</dbReference>
<dbReference type="InterPro" id="IPR038475">
    <property type="entry name" value="RecG_C_sf"/>
</dbReference>